<comment type="function">
    <text evidence="9">Processively dephosphorylates Ser-5 of the heptad repeats YSPTSPS in the C-terminal domain of the largest RNA polymerase II subunit (RPB1).</text>
</comment>
<evidence type="ECO:0000256" key="3">
    <source>
        <dbReference type="ARBA" id="ARBA00022664"/>
    </source>
</evidence>
<protein>
    <recommendedName>
        <fullName evidence="9">RNA polymerase II subunit A C-terminal domain phosphatase SSU72</fullName>
        <shortName evidence="9">CTD phosphatase SSU72</shortName>
        <ecNumber evidence="9">3.1.3.16</ecNumber>
    </recommendedName>
</protein>
<dbReference type="AlphaFoldDB" id="A0A066VSL5"/>
<dbReference type="GO" id="GO:0031124">
    <property type="term" value="P:mRNA 3'-end processing"/>
    <property type="evidence" value="ECO:0007669"/>
    <property type="project" value="UniProtKB-ARBA"/>
</dbReference>
<comment type="function">
    <text evidence="9">Component of the cleavage and polyadenylation factor (CPF) complex, which plays a key role in polyadenylation-dependent pre-mRNA 3'-end formation and cooperates with cleavage factors including the CFIA complex and NAB4/CFIB. SSU72 is required for 3'-end formation of snoRNAs.</text>
</comment>
<evidence type="ECO:0000256" key="5">
    <source>
        <dbReference type="ARBA" id="ARBA00022912"/>
    </source>
</evidence>
<dbReference type="Pfam" id="PF04722">
    <property type="entry name" value="Ssu72"/>
    <property type="match status" value="1"/>
</dbReference>
<keyword evidence="3 9" id="KW-0507">mRNA processing</keyword>
<dbReference type="HOGENOM" id="CLU_062463_1_0_1"/>
<evidence type="ECO:0000256" key="1">
    <source>
        <dbReference type="ARBA" id="ARBA00004123"/>
    </source>
</evidence>
<keyword evidence="11" id="KW-1185">Reference proteome</keyword>
<dbReference type="Proteomes" id="UP000027361">
    <property type="component" value="Unassembled WGS sequence"/>
</dbReference>
<dbReference type="InterPro" id="IPR006811">
    <property type="entry name" value="RNA_pol_II_suA"/>
</dbReference>
<comment type="similarity">
    <text evidence="2 9">Belongs to the SSU72 phosphatase family.</text>
</comment>
<comment type="caution">
    <text evidence="10">The sequence shown here is derived from an EMBL/GenBank/DDBJ whole genome shotgun (WGS) entry which is preliminary data.</text>
</comment>
<comment type="catalytic activity">
    <reaction evidence="7 9">
        <text>O-phospho-L-seryl-[protein] + H2O = L-seryl-[protein] + phosphate</text>
        <dbReference type="Rhea" id="RHEA:20629"/>
        <dbReference type="Rhea" id="RHEA-COMP:9863"/>
        <dbReference type="Rhea" id="RHEA-COMP:11604"/>
        <dbReference type="ChEBI" id="CHEBI:15377"/>
        <dbReference type="ChEBI" id="CHEBI:29999"/>
        <dbReference type="ChEBI" id="CHEBI:43474"/>
        <dbReference type="ChEBI" id="CHEBI:83421"/>
        <dbReference type="EC" id="3.1.3.16"/>
    </reaction>
</comment>
<evidence type="ECO:0000256" key="6">
    <source>
        <dbReference type="ARBA" id="ARBA00023242"/>
    </source>
</evidence>
<accession>A0A066VSL5</accession>
<evidence type="ECO:0000256" key="4">
    <source>
        <dbReference type="ARBA" id="ARBA00022801"/>
    </source>
</evidence>
<evidence type="ECO:0000256" key="7">
    <source>
        <dbReference type="ARBA" id="ARBA00047761"/>
    </source>
</evidence>
<proteinExistence type="inferred from homology"/>
<sequence length="278" mass="30681">MSAQASHIASNAPLSPLPQGALPGLSYEGTAQPEYGQTKALTPRQMALSGGRWNGNGQHDPSLLAKANALHKGMLAAGATNSEIERLSSTLFCVVCASNQNRSMEAHNVLHHNKFRVISAGTGSMVRLPGPAIDRPNSYSFGTEYEYIYQDLLKKDPKLYNANGILPMIDRNRRLKKAPQRWHELRQTADIVITCEERCYDAVCEDLLSRNGELNRAVHVINVEIKDNHEEALIAAKAILELAKAIEASSDVDEDIARILDTHAEKHSHPLLHTVLYY</sequence>
<name>A0A066VSL5_TILAU</name>
<evidence type="ECO:0000313" key="10">
    <source>
        <dbReference type="EMBL" id="KDN44727.1"/>
    </source>
</evidence>
<dbReference type="RefSeq" id="XP_013242901.1">
    <property type="nucleotide sequence ID" value="XM_013387447.1"/>
</dbReference>
<dbReference type="GO" id="GO:0005847">
    <property type="term" value="C:mRNA cleavage and polyadenylation specificity factor complex"/>
    <property type="evidence" value="ECO:0007669"/>
    <property type="project" value="UniProtKB-ARBA"/>
</dbReference>
<dbReference type="EMBL" id="JMSN01000048">
    <property type="protein sequence ID" value="KDN44727.1"/>
    <property type="molecule type" value="Genomic_DNA"/>
</dbReference>
<dbReference type="GO" id="GO:0008420">
    <property type="term" value="F:RNA polymerase II CTD heptapeptide repeat phosphatase activity"/>
    <property type="evidence" value="ECO:0007669"/>
    <property type="project" value="UniProtKB-ARBA"/>
</dbReference>
<dbReference type="EC" id="3.1.3.16" evidence="9"/>
<dbReference type="Gene3D" id="3.40.50.2300">
    <property type="match status" value="2"/>
</dbReference>
<comment type="subunit">
    <text evidence="9">Component of the cleavage and polyadenylation factor (CPF) complex.</text>
</comment>
<evidence type="ECO:0000313" key="11">
    <source>
        <dbReference type="Proteomes" id="UP000027361"/>
    </source>
</evidence>
<organism evidence="10 11">
    <name type="scientific">Tilletiaria anomala (strain ATCC 24038 / CBS 436.72 / UBC 951)</name>
    <dbReference type="NCBI Taxonomy" id="1037660"/>
    <lineage>
        <taxon>Eukaryota</taxon>
        <taxon>Fungi</taxon>
        <taxon>Dikarya</taxon>
        <taxon>Basidiomycota</taxon>
        <taxon>Ustilaginomycotina</taxon>
        <taxon>Exobasidiomycetes</taxon>
        <taxon>Georgefischeriales</taxon>
        <taxon>Tilletiariaceae</taxon>
        <taxon>Tilletiaria</taxon>
    </lineage>
</organism>
<comment type="subcellular location">
    <subcellularLocation>
        <location evidence="1 9">Nucleus</location>
    </subcellularLocation>
</comment>
<dbReference type="OMA" id="PNCYEFG"/>
<dbReference type="FunCoup" id="A0A066VSL5">
    <property type="interactions" value="516"/>
</dbReference>
<dbReference type="STRING" id="1037660.A0A066VSL5"/>
<dbReference type="OrthoDB" id="57957at2759"/>
<reference evidence="10 11" key="1">
    <citation type="submission" date="2014-05" db="EMBL/GenBank/DDBJ databases">
        <title>Draft genome sequence of a rare smut relative, Tilletiaria anomala UBC 951.</title>
        <authorList>
            <consortium name="DOE Joint Genome Institute"/>
            <person name="Toome M."/>
            <person name="Kuo A."/>
            <person name="Henrissat B."/>
            <person name="Lipzen A."/>
            <person name="Tritt A."/>
            <person name="Yoshinaga Y."/>
            <person name="Zane M."/>
            <person name="Barry K."/>
            <person name="Grigoriev I.V."/>
            <person name="Spatafora J.W."/>
            <person name="Aimea M.C."/>
        </authorList>
    </citation>
    <scope>NUCLEOTIDE SEQUENCE [LARGE SCALE GENOMIC DNA]</scope>
    <source>
        <strain evidence="10 11">UBC 951</strain>
    </source>
</reference>
<evidence type="ECO:0000256" key="8">
    <source>
        <dbReference type="ARBA" id="ARBA00048336"/>
    </source>
</evidence>
<dbReference type="GeneID" id="25264543"/>
<dbReference type="InParanoid" id="A0A066VSL5"/>
<evidence type="ECO:0000256" key="9">
    <source>
        <dbReference type="RuleBase" id="RU369031"/>
    </source>
</evidence>
<gene>
    <name evidence="10" type="ORF">K437DRAFT_256869</name>
</gene>
<keyword evidence="5 9" id="KW-0904">Protein phosphatase</keyword>
<keyword evidence="4 9" id="KW-0378">Hydrolase</keyword>
<keyword evidence="6 9" id="KW-0539">Nucleus</keyword>
<dbReference type="FunFam" id="3.40.50.2300:FF:000039">
    <property type="entry name" value="RNA polymerase II subunit A C-terminal domain phosphatase"/>
    <property type="match status" value="1"/>
</dbReference>
<comment type="catalytic activity">
    <reaction evidence="8 9">
        <text>O-phospho-L-threonyl-[protein] + H2O = L-threonyl-[protein] + phosphate</text>
        <dbReference type="Rhea" id="RHEA:47004"/>
        <dbReference type="Rhea" id="RHEA-COMP:11060"/>
        <dbReference type="Rhea" id="RHEA-COMP:11605"/>
        <dbReference type="ChEBI" id="CHEBI:15377"/>
        <dbReference type="ChEBI" id="CHEBI:30013"/>
        <dbReference type="ChEBI" id="CHEBI:43474"/>
        <dbReference type="ChEBI" id="CHEBI:61977"/>
        <dbReference type="EC" id="3.1.3.16"/>
    </reaction>
</comment>
<dbReference type="PANTHER" id="PTHR20383">
    <property type="entry name" value="RNA POLYMERASE II SUBUNIT A C-TERMINAL DOMAIN PHOSPHATASE"/>
    <property type="match status" value="1"/>
</dbReference>
<evidence type="ECO:0000256" key="2">
    <source>
        <dbReference type="ARBA" id="ARBA00008978"/>
    </source>
</evidence>